<evidence type="ECO:0000313" key="2">
    <source>
        <dbReference type="Proteomes" id="UP000790377"/>
    </source>
</evidence>
<protein>
    <submittedName>
        <fullName evidence="1">RNAPII transcription regulator C-terminal-domain-containing protein</fullName>
    </submittedName>
</protein>
<reference evidence="1" key="1">
    <citation type="journal article" date="2021" name="New Phytol.">
        <title>Evolutionary innovations through gain and loss of genes in the ectomycorrhizal Boletales.</title>
        <authorList>
            <person name="Wu G."/>
            <person name="Miyauchi S."/>
            <person name="Morin E."/>
            <person name="Kuo A."/>
            <person name="Drula E."/>
            <person name="Varga T."/>
            <person name="Kohler A."/>
            <person name="Feng B."/>
            <person name="Cao Y."/>
            <person name="Lipzen A."/>
            <person name="Daum C."/>
            <person name="Hundley H."/>
            <person name="Pangilinan J."/>
            <person name="Johnson J."/>
            <person name="Barry K."/>
            <person name="LaButti K."/>
            <person name="Ng V."/>
            <person name="Ahrendt S."/>
            <person name="Min B."/>
            <person name="Choi I.G."/>
            <person name="Park H."/>
            <person name="Plett J.M."/>
            <person name="Magnuson J."/>
            <person name="Spatafora J.W."/>
            <person name="Nagy L.G."/>
            <person name="Henrissat B."/>
            <person name="Grigoriev I.V."/>
            <person name="Yang Z.L."/>
            <person name="Xu J."/>
            <person name="Martin F.M."/>
        </authorList>
    </citation>
    <scope>NUCLEOTIDE SEQUENCE</scope>
    <source>
        <strain evidence="1">ATCC 28755</strain>
    </source>
</reference>
<gene>
    <name evidence="1" type="ORF">BJ138DRAFT_1080814</name>
</gene>
<organism evidence="1 2">
    <name type="scientific">Hygrophoropsis aurantiaca</name>
    <dbReference type="NCBI Taxonomy" id="72124"/>
    <lineage>
        <taxon>Eukaryota</taxon>
        <taxon>Fungi</taxon>
        <taxon>Dikarya</taxon>
        <taxon>Basidiomycota</taxon>
        <taxon>Agaricomycotina</taxon>
        <taxon>Agaricomycetes</taxon>
        <taxon>Agaricomycetidae</taxon>
        <taxon>Boletales</taxon>
        <taxon>Coniophorineae</taxon>
        <taxon>Hygrophoropsidaceae</taxon>
        <taxon>Hygrophoropsis</taxon>
    </lineage>
</organism>
<accession>A0ACB8AKR9</accession>
<keyword evidence="2" id="KW-1185">Reference proteome</keyword>
<dbReference type="Proteomes" id="UP000790377">
    <property type="component" value="Unassembled WGS sequence"/>
</dbReference>
<sequence>MELVERSVRSWLASGKESELEETVSGVTNGKITLVDVVKALGPYLTSEEDEIRTKGVDFLSSVLGKCPPEKLNRQAVRVLAVFYCSKLEDIETTTPVLKGLSFLVKFPPVDSSDATDILSALFKHIRMKALVQSTRFYVFAIVDTLLGKHLKALQTMGKEFLTGYVNLAEGEKDPRNLLVAFAVARTILTQFDISEKIEDFFDITFCYFPITFRPPPGDPYGITADDLKKALAACLSATYAFGRLGIPVFLEKLTAGSPTTKRDTLQTMSLCLPVYGASVARDLGRKIWSSMKLEILQPTDPQTESEALSTLQVFVRTLQGTSEDIVDLAKDICLECIDVLREPEKAQAKAAMKVLCEFVTVSPMLSRFSISQATQHLVGLFHNPDEVPTRPAVVLLLSDLVFASRSASSRTSVSVSPSGEDTKSDLPLGPAKDDLLGVFTVSLKTSNTAEPALQALQGMVTTSGLFSDEELGFIVHAVDELIQPNDIEEISENALSLLSDISVNAPHHVADQTLPLFFAQLPDRAPAKEAQEERAKYRRALSALSTLCSQPTLFEILVVRLTTKLDLVSRSTAGLSDTEPVAAYAHSILTAISKTLSSKVEKKAADVPKYVDRLLPWLFKLFIEASTSEGSSVLIDSRVLRVAGRIVSLVVETLVLERQQRFVDKLFGTFLDGNVQEITDGLLHASGDIAFTPLDPAANADQRQAVVLFAAAVMPLRKDVAIPAKDLSSFLQSIVVWADSERSTQIQREATWHILASIVNKHTEEKSVASFLAILLDTYRSSRLHNCDVPADARRSIIKLWTWVTKALLVRTHPIALEFVNCLFELLDDDAVDWDAAQALGELGSGDDVLTKRNFAVIKVLHAQKFFNSILPRILEGAKACDGSRRESAYLVALASLINAVPKATYSTQMPSLMPLLLRGLDLPDPAIRASIIATLTATLKDGTSDNTAVSLYASTLVLAMLKNCIFADTPEPRVRIAALRYLSLLPGAVRYDLLHPYKANVLKELAKTLDDPKRAVRKEAVNARTNWYKYNG</sequence>
<dbReference type="EMBL" id="MU267623">
    <property type="protein sequence ID" value="KAH7913870.1"/>
    <property type="molecule type" value="Genomic_DNA"/>
</dbReference>
<evidence type="ECO:0000313" key="1">
    <source>
        <dbReference type="EMBL" id="KAH7913870.1"/>
    </source>
</evidence>
<comment type="caution">
    <text evidence="1">The sequence shown here is derived from an EMBL/GenBank/DDBJ whole genome shotgun (WGS) entry which is preliminary data.</text>
</comment>
<proteinExistence type="predicted"/>
<name>A0ACB8AKR9_9AGAM</name>